<dbReference type="GO" id="GO:0016485">
    <property type="term" value="P:protein processing"/>
    <property type="evidence" value="ECO:0007669"/>
    <property type="project" value="TreeGrafter"/>
</dbReference>
<evidence type="ECO:0000256" key="5">
    <source>
        <dbReference type="ARBA" id="ARBA00022833"/>
    </source>
</evidence>
<feature type="domain" description="Peptidase M13 C-terminal" evidence="8">
    <location>
        <begin position="525"/>
        <end position="702"/>
    </location>
</feature>
<dbReference type="GO" id="GO:0004222">
    <property type="term" value="F:metalloendopeptidase activity"/>
    <property type="evidence" value="ECO:0007669"/>
    <property type="project" value="InterPro"/>
</dbReference>
<evidence type="ECO:0000256" key="2">
    <source>
        <dbReference type="ARBA" id="ARBA00022670"/>
    </source>
</evidence>
<evidence type="ECO:0000256" key="1">
    <source>
        <dbReference type="ARBA" id="ARBA00001947"/>
    </source>
</evidence>
<dbReference type="InterPro" id="IPR042089">
    <property type="entry name" value="Peptidase_M13_dom_2"/>
</dbReference>
<reference evidence="10" key="1">
    <citation type="submission" date="2021-02" db="EMBL/GenBank/DDBJ databases">
        <authorList>
            <person name="Nowell W R."/>
        </authorList>
    </citation>
    <scope>NUCLEOTIDE SEQUENCE</scope>
</reference>
<evidence type="ECO:0000313" key="11">
    <source>
        <dbReference type="Proteomes" id="UP000663889"/>
    </source>
</evidence>
<keyword evidence="2" id="KW-0645">Protease</keyword>
<dbReference type="Pfam" id="PF01431">
    <property type="entry name" value="Peptidase_M13"/>
    <property type="match status" value="1"/>
</dbReference>
<evidence type="ECO:0000313" key="10">
    <source>
        <dbReference type="EMBL" id="CAF1268375.1"/>
    </source>
</evidence>
<dbReference type="Proteomes" id="UP000663889">
    <property type="component" value="Unassembled WGS sequence"/>
</dbReference>
<dbReference type="PRINTS" id="PR00786">
    <property type="entry name" value="NEPRILYSIN"/>
</dbReference>
<proteinExistence type="predicted"/>
<comment type="caution">
    <text evidence="10">The sequence shown here is derived from an EMBL/GenBank/DDBJ whole genome shotgun (WGS) entry which is preliminary data.</text>
</comment>
<feature type="non-terminal residue" evidence="10">
    <location>
        <position position="1"/>
    </location>
</feature>
<dbReference type="PANTHER" id="PTHR11733">
    <property type="entry name" value="ZINC METALLOPROTEASE FAMILY M13 NEPRILYSIN-RELATED"/>
    <property type="match status" value="1"/>
</dbReference>
<dbReference type="Gene3D" id="3.40.390.10">
    <property type="entry name" value="Collagenase (Catalytic Domain)"/>
    <property type="match status" value="2"/>
</dbReference>
<keyword evidence="5" id="KW-0862">Zinc</keyword>
<keyword evidence="3" id="KW-0479">Metal-binding</keyword>
<dbReference type="PROSITE" id="PS51885">
    <property type="entry name" value="NEPRILYSIN"/>
    <property type="match status" value="1"/>
</dbReference>
<dbReference type="Pfam" id="PF05649">
    <property type="entry name" value="Peptidase_M13_N"/>
    <property type="match status" value="1"/>
</dbReference>
<keyword evidence="7" id="KW-0812">Transmembrane</keyword>
<dbReference type="AlphaFoldDB" id="A0A815BDW6"/>
<keyword evidence="7" id="KW-1133">Transmembrane helix</keyword>
<feature type="domain" description="Peptidase M13 N-terminal" evidence="9">
    <location>
        <begin position="73"/>
        <end position="467"/>
    </location>
</feature>
<keyword evidence="4" id="KW-0378">Hydrolase</keyword>
<keyword evidence="7" id="KW-0472">Membrane</keyword>
<evidence type="ECO:0000256" key="4">
    <source>
        <dbReference type="ARBA" id="ARBA00022801"/>
    </source>
</evidence>
<evidence type="ECO:0000256" key="7">
    <source>
        <dbReference type="SAM" id="Phobius"/>
    </source>
</evidence>
<feature type="transmembrane region" description="Helical" evidence="7">
    <location>
        <begin position="16"/>
        <end position="38"/>
    </location>
</feature>
<dbReference type="GO" id="GO:0046872">
    <property type="term" value="F:metal ion binding"/>
    <property type="evidence" value="ECO:0007669"/>
    <property type="project" value="UniProtKB-KW"/>
</dbReference>
<dbReference type="InterPro" id="IPR018497">
    <property type="entry name" value="Peptidase_M13_C"/>
</dbReference>
<dbReference type="Gene3D" id="1.10.1380.10">
    <property type="entry name" value="Neutral endopeptidase , domain2"/>
    <property type="match status" value="1"/>
</dbReference>
<evidence type="ECO:0000256" key="6">
    <source>
        <dbReference type="ARBA" id="ARBA00023049"/>
    </source>
</evidence>
<dbReference type="CDD" id="cd08662">
    <property type="entry name" value="M13"/>
    <property type="match status" value="1"/>
</dbReference>
<sequence length="703" mass="80610">MTLEHWNQCSWKRLSIILIVLVGLLFISTLVLAILFGVERNKSKVEENDVCLTQICVEAANNLLKSIDETVDPCENFYQFTCGTWLKNTKIPVEDTSTAAFAIVQTQLTNNIIDILSSTSSSSSTNIDQSHAIINARRLYASCIDEETVEAEDTDVLLSFINIQLGGWPILQGSRWNNSTFNISNQLLKLFEYGHQFIFSVGTIGDDQNSSANIMTIAQGDLALSIRSIYESENPITIAYRQFMYEIVLALTNDTSMINDDVNATFELEKQIAKYHWTVAELVAHIDENIRTTLGNLSRTLNVNFDFVNYLRRAYALANVSLVNEDIVLVMTINFIRNVSSIIDHYSSRTLQNYLVWRFVLSRIDQMPKRFQIIQQNFFTVLTGTKSQKPRTTECATFVNTLMGFAVSKLYIQKYFDENARNQSMDMIENIRNTFIDMIQQSSWMDSISKSKAIEKARNIIEEIGYPDYLGNENLTKLEIDYAEYNLNSSLMSNGLIVYQLEMKKNIKMLREPVDPKKWVIPPTIIEATYTALYNRISIGMVIGHEITHGFDDFGRKYDKDGNRIPWWTNETINKFNERKQCIIDQYDQYAVTIDGTEIKMNGSQTQGENIADNGGLKEAFLAYRNWVRLRGSEEKKLPGLQKYSPEQLFFINFGYIWCSKATDEWTISFILQDLHSLPRFRVIGSTSNFAEFDRVFGCKPGQ</sequence>
<dbReference type="PANTHER" id="PTHR11733:SF133">
    <property type="entry name" value="PHOSPHATE-REGULATING NEUTRAL ENDOPEPTIDASE PHEX"/>
    <property type="match status" value="1"/>
</dbReference>
<dbReference type="EMBL" id="CAJNOU010001912">
    <property type="protein sequence ID" value="CAF1268375.1"/>
    <property type="molecule type" value="Genomic_DNA"/>
</dbReference>
<dbReference type="InterPro" id="IPR000718">
    <property type="entry name" value="Peptidase_M13"/>
</dbReference>
<evidence type="ECO:0000259" key="9">
    <source>
        <dbReference type="Pfam" id="PF05649"/>
    </source>
</evidence>
<accession>A0A815BDW6</accession>
<organism evidence="10 11">
    <name type="scientific">Rotaria sordida</name>
    <dbReference type="NCBI Taxonomy" id="392033"/>
    <lineage>
        <taxon>Eukaryota</taxon>
        <taxon>Metazoa</taxon>
        <taxon>Spiralia</taxon>
        <taxon>Gnathifera</taxon>
        <taxon>Rotifera</taxon>
        <taxon>Eurotatoria</taxon>
        <taxon>Bdelloidea</taxon>
        <taxon>Philodinida</taxon>
        <taxon>Philodinidae</taxon>
        <taxon>Rotaria</taxon>
    </lineage>
</organism>
<comment type="cofactor">
    <cofactor evidence="1">
        <name>Zn(2+)</name>
        <dbReference type="ChEBI" id="CHEBI:29105"/>
    </cofactor>
</comment>
<name>A0A815BDW6_9BILA</name>
<keyword evidence="6" id="KW-0482">Metalloprotease</keyword>
<evidence type="ECO:0000259" key="8">
    <source>
        <dbReference type="Pfam" id="PF01431"/>
    </source>
</evidence>
<evidence type="ECO:0000256" key="3">
    <source>
        <dbReference type="ARBA" id="ARBA00022723"/>
    </source>
</evidence>
<dbReference type="InterPro" id="IPR024079">
    <property type="entry name" value="MetalloPept_cat_dom_sf"/>
</dbReference>
<dbReference type="SUPFAM" id="SSF55486">
    <property type="entry name" value="Metalloproteases ('zincins'), catalytic domain"/>
    <property type="match status" value="1"/>
</dbReference>
<dbReference type="InterPro" id="IPR008753">
    <property type="entry name" value="Peptidase_M13_N"/>
</dbReference>
<dbReference type="GO" id="GO:0005886">
    <property type="term" value="C:plasma membrane"/>
    <property type="evidence" value="ECO:0007669"/>
    <property type="project" value="TreeGrafter"/>
</dbReference>
<gene>
    <name evidence="10" type="ORF">SEV965_LOCUS24612</name>
</gene>
<protein>
    <submittedName>
        <fullName evidence="10">Uncharacterized protein</fullName>
    </submittedName>
</protein>